<organism evidence="4 5">
    <name type="scientific">Variimorphobacter saccharofermentans</name>
    <dbReference type="NCBI Taxonomy" id="2755051"/>
    <lineage>
        <taxon>Bacteria</taxon>
        <taxon>Bacillati</taxon>
        <taxon>Bacillota</taxon>
        <taxon>Clostridia</taxon>
        <taxon>Lachnospirales</taxon>
        <taxon>Lachnospiraceae</taxon>
        <taxon>Variimorphobacter</taxon>
    </lineage>
</organism>
<evidence type="ECO:0000313" key="5">
    <source>
        <dbReference type="Proteomes" id="UP000574276"/>
    </source>
</evidence>
<evidence type="ECO:0000259" key="2">
    <source>
        <dbReference type="Pfam" id="PF05598"/>
    </source>
</evidence>
<dbReference type="NCBIfam" id="NF033551">
    <property type="entry name" value="transpos_IS1182"/>
    <property type="match status" value="1"/>
</dbReference>
<dbReference type="Pfam" id="PF13751">
    <property type="entry name" value="DDE_Tnp_1_6"/>
    <property type="match status" value="1"/>
</dbReference>
<evidence type="ECO:0000256" key="1">
    <source>
        <dbReference type="SAM" id="MobiDB-lite"/>
    </source>
</evidence>
<dbReference type="InterPro" id="IPR008490">
    <property type="entry name" value="Transposase_InsH_N"/>
</dbReference>
<comment type="caution">
    <text evidence="4">The sequence shown here is derived from an EMBL/GenBank/DDBJ whole genome shotgun (WGS) entry which is preliminary data.</text>
</comment>
<dbReference type="Proteomes" id="UP000574276">
    <property type="component" value="Unassembled WGS sequence"/>
</dbReference>
<proteinExistence type="predicted"/>
<accession>A0A839K586</accession>
<feature type="domain" description="Transposase DDE" evidence="3">
    <location>
        <begin position="321"/>
        <end position="441"/>
    </location>
</feature>
<feature type="non-terminal residue" evidence="4">
    <location>
        <position position="477"/>
    </location>
</feature>
<dbReference type="Pfam" id="PF05598">
    <property type="entry name" value="DUF772"/>
    <property type="match status" value="1"/>
</dbReference>
<feature type="compositionally biased region" description="Basic and acidic residues" evidence="1">
    <location>
        <begin position="190"/>
        <end position="200"/>
    </location>
</feature>
<evidence type="ECO:0000259" key="3">
    <source>
        <dbReference type="Pfam" id="PF13751"/>
    </source>
</evidence>
<dbReference type="InterPro" id="IPR047629">
    <property type="entry name" value="IS1182_transpos"/>
</dbReference>
<dbReference type="EMBL" id="JACEGA010000003">
    <property type="protein sequence ID" value="MBB2184786.1"/>
    <property type="molecule type" value="Genomic_DNA"/>
</dbReference>
<name>A0A839K586_9FIRM</name>
<protein>
    <submittedName>
        <fullName evidence="4">IS1182 family transposase</fullName>
    </submittedName>
</protein>
<sequence length="477" mass="54880">MMNQNNCVQQKMMCVTMENLMPQGHFLRQLDRFIDFSFIYQRVEHMYSQTGRRSIDPVVIVKMLLLGYLYGINSERRLEKEIEVNIAYRWFLGIDLDEAVPDHSTLSQLRRRKFKGSTIFEEIFAEIVKQCIEYELVGGKLLLTDSTHVRANVRNDISERILVDIEPSAYLSRLNDEARRDGILCEENEDTKPAKQKEQLKSPTDPDAGFMKRPGKPLGFHYLSHQTCDGKHGIITDVCVTPGNATDASVHSERIKHQIDTFGFQPDAVCADAGYDSSEIHKDMLDKGIQTYIPQRAPSCGELTVFSIHDFEYDEESDSLTCPNGCKLVFSTYRKKLGCKRYKSTAKQCNNCPIRENCISGTAKYKEVERTYHKSATDKQHRANGSPEYLAAMRLRKIWCEGNFSHQKANHNLARLRKRGLGNAYEHCLLSATALNLKRMVRLLNHSPENLIWLKILRMPRNIWTSAIFMPLCQQLR</sequence>
<feature type="region of interest" description="Disordered" evidence="1">
    <location>
        <begin position="186"/>
        <end position="211"/>
    </location>
</feature>
<dbReference type="PANTHER" id="PTHR33408">
    <property type="entry name" value="TRANSPOSASE"/>
    <property type="match status" value="1"/>
</dbReference>
<dbReference type="RefSeq" id="WP_228354494.1">
    <property type="nucleotide sequence ID" value="NZ_JACEGA010000003.1"/>
</dbReference>
<reference evidence="4 5" key="1">
    <citation type="submission" date="2020-07" db="EMBL/GenBank/DDBJ databases">
        <title>Characterization and genome sequencing of isolate MD1, a novel member within the family Lachnospiraceae.</title>
        <authorList>
            <person name="Rettenmaier R."/>
            <person name="Di Bello L."/>
            <person name="Zinser C."/>
            <person name="Scheitz K."/>
            <person name="Liebl W."/>
            <person name="Zverlov V."/>
        </authorList>
    </citation>
    <scope>NUCLEOTIDE SEQUENCE [LARGE SCALE GENOMIC DNA]</scope>
    <source>
        <strain evidence="4 5">MD1</strain>
    </source>
</reference>
<dbReference type="AlphaFoldDB" id="A0A839K586"/>
<dbReference type="InterPro" id="IPR025668">
    <property type="entry name" value="Tnp_DDE_dom"/>
</dbReference>
<feature type="domain" description="Transposase InsH N-terminal" evidence="2">
    <location>
        <begin position="17"/>
        <end position="112"/>
    </location>
</feature>
<gene>
    <name evidence="4" type="ORF">H0486_18175</name>
</gene>
<keyword evidence="5" id="KW-1185">Reference proteome</keyword>
<evidence type="ECO:0000313" key="4">
    <source>
        <dbReference type="EMBL" id="MBB2184786.1"/>
    </source>
</evidence>